<dbReference type="Gene3D" id="3.40.50.1820">
    <property type="entry name" value="alpha/beta hydrolase"/>
    <property type="match status" value="1"/>
</dbReference>
<dbReference type="InterPro" id="IPR029058">
    <property type="entry name" value="AB_hydrolase_fold"/>
</dbReference>
<proteinExistence type="predicted"/>
<evidence type="ECO:0000313" key="2">
    <source>
        <dbReference type="Proteomes" id="UP001193748"/>
    </source>
</evidence>
<dbReference type="PANTHER" id="PTHR48098">
    <property type="entry name" value="ENTEROCHELIN ESTERASE-RELATED"/>
    <property type="match status" value="1"/>
</dbReference>
<dbReference type="Pfam" id="PF00756">
    <property type="entry name" value="Esterase"/>
    <property type="match status" value="1"/>
</dbReference>
<dbReference type="Gene3D" id="2.60.40.10">
    <property type="entry name" value="Immunoglobulins"/>
    <property type="match status" value="1"/>
</dbReference>
<comment type="caution">
    <text evidence="1">The sequence shown here is derived from an EMBL/GenBank/DDBJ whole genome shotgun (WGS) entry which is preliminary data.</text>
</comment>
<organism evidence="1 2">
    <name type="scientific">Clostridium beijerinckii</name>
    <name type="common">Clostridium MP</name>
    <dbReference type="NCBI Taxonomy" id="1520"/>
    <lineage>
        <taxon>Bacteria</taxon>
        <taxon>Bacillati</taxon>
        <taxon>Bacillota</taxon>
        <taxon>Clostridia</taxon>
        <taxon>Eubacteriales</taxon>
        <taxon>Clostridiaceae</taxon>
        <taxon>Clostridium</taxon>
    </lineage>
</organism>
<reference evidence="1" key="1">
    <citation type="submission" date="2020-05" db="EMBL/GenBank/DDBJ databases">
        <authorList>
            <person name="Brown S."/>
            <person name="Huntemann M."/>
            <person name="Clum A."/>
            <person name="Spunde A."/>
            <person name="Palaniappan K."/>
            <person name="Ritter S."/>
            <person name="Mikhailova N."/>
            <person name="Chen I.-M."/>
            <person name="Stamatis D."/>
            <person name="Reddy T."/>
            <person name="O'Malley R."/>
            <person name="Daum C."/>
            <person name="Shapiro N."/>
            <person name="Ivanova N."/>
            <person name="Kyrpides N."/>
            <person name="Woyke T."/>
        </authorList>
    </citation>
    <scope>NUCLEOTIDE SEQUENCE</scope>
    <source>
        <strain evidence="1">DJ080</strain>
    </source>
</reference>
<dbReference type="SUPFAM" id="SSF81296">
    <property type="entry name" value="E set domains"/>
    <property type="match status" value="1"/>
</dbReference>
<dbReference type="InterPro" id="IPR000801">
    <property type="entry name" value="Esterase-like"/>
</dbReference>
<dbReference type="InterPro" id="IPR050583">
    <property type="entry name" value="Mycobacterial_A85_antigen"/>
</dbReference>
<name>A0AAX0BAJ7_CLOBE</name>
<dbReference type="PANTHER" id="PTHR48098:SF3">
    <property type="entry name" value="IRON(III) ENTEROBACTIN ESTERASE"/>
    <property type="match status" value="1"/>
</dbReference>
<dbReference type="SUPFAM" id="SSF53474">
    <property type="entry name" value="alpha/beta-Hydrolases"/>
    <property type="match status" value="1"/>
</dbReference>
<dbReference type="EMBL" id="JABSWW010000001">
    <property type="protein sequence ID" value="NRT92224.1"/>
    <property type="molecule type" value="Genomic_DNA"/>
</dbReference>
<gene>
    <name evidence="1" type="ORF">B0H41_005903</name>
</gene>
<sequence length="424" mass="49004">MIKNNIETELIKKLKLNIQNDEKKALNEFLEFLKEKGNPIIEPIIDETDYSLVTIFHFAEQPIKNVLMISRILPALTDENIEEHLLDRICDTNLWYGTYKVRNDVKFSYNLFPNDSLIIECQERYKNMRADKFNKNKLTFDRPGCFMVETPYVNMPNSEENFWLEERINIPKGTIIKLEFESSYSIKPRVINIYKPYGYIKDSPPYGFIALTDGYDYINVLKAEQALNNLIADKKIPPIVAILIDTIDKRSEDLSCNDLFCSSVANEMIPWIRERYNLSEDPKNAIIGGSSLGGLTATYMGLKHSEVFGNVLCQSGSFWYKPTKSDEKKKCKVELEKKSSELDCWMSEQIKLSPKVPLKFYMNIGVLENKQRMINNSLNVKNTLDSLGYHVDFEFFKSGHDYLSWGQTLATGLISLIGYQDDKL</sequence>
<dbReference type="Proteomes" id="UP001193748">
    <property type="component" value="Unassembled WGS sequence"/>
</dbReference>
<dbReference type="AlphaFoldDB" id="A0AAX0BAJ7"/>
<protein>
    <submittedName>
        <fullName evidence="1">Enterochelin esterase family protein</fullName>
    </submittedName>
</protein>
<dbReference type="RefSeq" id="WP_173712349.1">
    <property type="nucleotide sequence ID" value="NZ_JABSWW010000001.1"/>
</dbReference>
<dbReference type="InterPro" id="IPR013783">
    <property type="entry name" value="Ig-like_fold"/>
</dbReference>
<reference evidence="1" key="2">
    <citation type="journal article" date="2022" name="Nat. Biotechnol.">
        <title>Carbon-negative production of acetone and isopropanol by gas fermentation at industrial pilot scale.</title>
        <authorList>
            <person name="Liew F.E."/>
            <person name="Nogle R."/>
            <person name="Abdalla T."/>
            <person name="Rasor B.J."/>
            <person name="Canter C."/>
            <person name="Jensen R.O."/>
            <person name="Wang L."/>
            <person name="Strutz J."/>
            <person name="Chirania P."/>
            <person name="De Tissera S."/>
            <person name="Mueller A.P."/>
            <person name="Ruan Z."/>
            <person name="Gao A."/>
            <person name="Tran L."/>
            <person name="Engle N.L."/>
            <person name="Bromley J.C."/>
            <person name="Daniell J."/>
            <person name="Conrado R."/>
            <person name="Tschaplinski T.J."/>
            <person name="Giannone R.J."/>
            <person name="Hettich R.L."/>
            <person name="Karim A.S."/>
            <person name="Simpson S.D."/>
            <person name="Brown S.D."/>
            <person name="Leang C."/>
            <person name="Jewett M.C."/>
            <person name="Kopke M."/>
        </authorList>
    </citation>
    <scope>NUCLEOTIDE SEQUENCE</scope>
    <source>
        <strain evidence="1">DJ080</strain>
    </source>
</reference>
<dbReference type="InterPro" id="IPR014756">
    <property type="entry name" value="Ig_E-set"/>
</dbReference>
<evidence type="ECO:0000313" key="1">
    <source>
        <dbReference type="EMBL" id="NRT92224.1"/>
    </source>
</evidence>
<accession>A0AAX0BAJ7</accession>